<organism evidence="1 2">
    <name type="scientific">Halalkalibacter kiskunsagensis</name>
    <dbReference type="NCBI Taxonomy" id="1548599"/>
    <lineage>
        <taxon>Bacteria</taxon>
        <taxon>Bacillati</taxon>
        <taxon>Bacillota</taxon>
        <taxon>Bacilli</taxon>
        <taxon>Bacillales</taxon>
        <taxon>Bacillaceae</taxon>
        <taxon>Halalkalibacter</taxon>
    </lineage>
</organism>
<dbReference type="EMBL" id="JBHLUX010000001">
    <property type="protein sequence ID" value="MFC0469076.1"/>
    <property type="molecule type" value="Genomic_DNA"/>
</dbReference>
<evidence type="ECO:0000313" key="2">
    <source>
        <dbReference type="Proteomes" id="UP001589838"/>
    </source>
</evidence>
<dbReference type="Proteomes" id="UP001589838">
    <property type="component" value="Unassembled WGS sequence"/>
</dbReference>
<accession>A0ABV6K6Z4</accession>
<keyword evidence="2" id="KW-1185">Reference proteome</keyword>
<name>A0ABV6K6Z4_9BACI</name>
<dbReference type="RefSeq" id="WP_335958228.1">
    <property type="nucleotide sequence ID" value="NZ_JAXBLX010000001.1"/>
</dbReference>
<evidence type="ECO:0000313" key="1">
    <source>
        <dbReference type="EMBL" id="MFC0469076.1"/>
    </source>
</evidence>
<proteinExistence type="predicted"/>
<reference evidence="1 2" key="1">
    <citation type="submission" date="2024-09" db="EMBL/GenBank/DDBJ databases">
        <authorList>
            <person name="Sun Q."/>
            <person name="Mori K."/>
        </authorList>
    </citation>
    <scope>NUCLEOTIDE SEQUENCE [LARGE SCALE GENOMIC DNA]</scope>
    <source>
        <strain evidence="1 2">NCAIM B.02610</strain>
    </source>
</reference>
<protein>
    <submittedName>
        <fullName evidence="1">Uncharacterized protein</fullName>
    </submittedName>
</protein>
<comment type="caution">
    <text evidence="1">The sequence shown here is derived from an EMBL/GenBank/DDBJ whole genome shotgun (WGS) entry which is preliminary data.</text>
</comment>
<gene>
    <name evidence="1" type="ORF">ACFFHM_00465</name>
</gene>
<sequence length="77" mass="8558">MKTISPHDTGSLLDDTDQELMYQWKESEEGSSEAEFFAISDTADTLLRQGLHGSFLCVISPGDMTSNQIISEVRYAI</sequence>